<evidence type="ECO:0000313" key="2">
    <source>
        <dbReference type="Proteomes" id="UP000218160"/>
    </source>
</evidence>
<name>A0A291B6G0_9GAMM</name>
<protein>
    <submittedName>
        <fullName evidence="1">Mobile element protein</fullName>
    </submittedName>
</protein>
<reference evidence="2" key="1">
    <citation type="submission" date="2017-04" db="EMBL/GenBank/DDBJ databases">
        <title>Genome evolution of the luminous symbionts of deep sea anglerfish.</title>
        <authorList>
            <person name="Hendry T.A."/>
        </authorList>
    </citation>
    <scope>NUCLEOTIDE SEQUENCE [LARGE SCALE GENOMIC DNA]</scope>
</reference>
<proteinExistence type="predicted"/>
<sequence>MRIFNALKSLQGVINFDFKLAQLPLLCPYSSCINKRAPMLNVTFKTKNKGSI</sequence>
<dbReference type="EMBL" id="CP020660">
    <property type="protein sequence ID" value="ATF08586.1"/>
    <property type="molecule type" value="Genomic_DNA"/>
</dbReference>
<keyword evidence="2" id="KW-1185">Reference proteome</keyword>
<dbReference type="Proteomes" id="UP000218160">
    <property type="component" value="Chromosome 1"/>
</dbReference>
<evidence type="ECO:0000313" key="1">
    <source>
        <dbReference type="EMBL" id="ATF08586.1"/>
    </source>
</evidence>
<dbReference type="AlphaFoldDB" id="A0A291B6G0"/>
<organism evidence="1 2">
    <name type="scientific">Candidatus Enterovibrio altilux</name>
    <dbReference type="NCBI Taxonomy" id="1927128"/>
    <lineage>
        <taxon>Bacteria</taxon>
        <taxon>Pseudomonadati</taxon>
        <taxon>Pseudomonadota</taxon>
        <taxon>Gammaproteobacteria</taxon>
        <taxon>Vibrionales</taxon>
        <taxon>Vibrionaceae</taxon>
        <taxon>Enterovibrio</taxon>
    </lineage>
</organism>
<accession>A0A291B6G0</accession>
<gene>
    <name evidence="1" type="ORF">BTN50_0038</name>
</gene>
<dbReference type="KEGG" id="elux:BTN50_0038"/>